<evidence type="ECO:0008006" key="4">
    <source>
        <dbReference type="Google" id="ProtNLM"/>
    </source>
</evidence>
<dbReference type="EMBL" id="JWSY01000008">
    <property type="protein sequence ID" value="KIC59259.1"/>
    <property type="molecule type" value="Genomic_DNA"/>
</dbReference>
<organism evidence="2 3">
    <name type="scientific">Brevundimonas nasdae</name>
    <dbReference type="NCBI Taxonomy" id="172043"/>
    <lineage>
        <taxon>Bacteria</taxon>
        <taxon>Pseudomonadati</taxon>
        <taxon>Pseudomonadota</taxon>
        <taxon>Alphaproteobacteria</taxon>
        <taxon>Caulobacterales</taxon>
        <taxon>Caulobacteraceae</taxon>
        <taxon>Brevundimonas</taxon>
    </lineage>
</organism>
<sequence>MNASHSKKMILIAAAAIATPLSGCVGASASRTEAVSPLAPRIQELVDANRRYPRWEDFPAAPTDLPPVTQVASNVQRLQGDSATLTSEIARIDWTLGDAEALAAETRAAVNAVPVSPDAVRTQADIEAFAQSLRDKAKAPPPLDRRPTR</sequence>
<comment type="caution">
    <text evidence="2">The sequence shown here is derived from an EMBL/GenBank/DDBJ whole genome shotgun (WGS) entry which is preliminary data.</text>
</comment>
<accession>A0A0B4CDF7</accession>
<feature type="signal peptide" evidence="1">
    <location>
        <begin position="1"/>
        <end position="29"/>
    </location>
</feature>
<keyword evidence="1" id="KW-0732">Signal</keyword>
<evidence type="ECO:0000313" key="2">
    <source>
        <dbReference type="EMBL" id="KIC59259.1"/>
    </source>
</evidence>
<dbReference type="Proteomes" id="UP000031166">
    <property type="component" value="Unassembled WGS sequence"/>
</dbReference>
<gene>
    <name evidence="2" type="ORF">RM53_05870</name>
</gene>
<evidence type="ECO:0000313" key="3">
    <source>
        <dbReference type="Proteomes" id="UP000031166"/>
    </source>
</evidence>
<dbReference type="STRING" id="172043.RM53_05870"/>
<reference evidence="2 3" key="1">
    <citation type="submission" date="2014-12" db="EMBL/GenBank/DDBJ databases">
        <title>Genome sequencing of Brevundimonas nasdae TPW30.</title>
        <authorList>
            <person name="Tan P.W."/>
            <person name="Chan K.-G."/>
        </authorList>
    </citation>
    <scope>NUCLEOTIDE SEQUENCE [LARGE SCALE GENOMIC DNA]</scope>
    <source>
        <strain evidence="2 3">TPW30</strain>
    </source>
</reference>
<proteinExistence type="predicted"/>
<protein>
    <recommendedName>
        <fullName evidence="4">Lipoprotein</fullName>
    </recommendedName>
</protein>
<evidence type="ECO:0000256" key="1">
    <source>
        <dbReference type="SAM" id="SignalP"/>
    </source>
</evidence>
<name>A0A0B4CDF7_9CAUL</name>
<dbReference type="AlphaFoldDB" id="A0A0B4CDF7"/>
<feature type="chain" id="PRO_5002085770" description="Lipoprotein" evidence="1">
    <location>
        <begin position="30"/>
        <end position="149"/>
    </location>
</feature>